<accession>A0ABW9VXV2</accession>
<name>A0ABW9VXV2_9BURK</name>
<evidence type="ECO:0000313" key="1">
    <source>
        <dbReference type="EMBL" id="MYN26330.1"/>
    </source>
</evidence>
<keyword evidence="2" id="KW-1185">Reference proteome</keyword>
<sequence length="201" mass="21589">MLNLGNILDVLTALRAATADRHAELDSRTPLAAAAPDLRAYRDHLRLLEAWLAPLQAWLDSYPDGPRQQMPPRDYLAQLRIDLADASLKALPVAAPLAVQQPWPKQASAAYRWGVSYVIEGSQLGGAVLYKRLAVSLVPHPLGYLGGQGSPGPRWQQFLAALRADVVTPAQIEQACQGAQQAFDSLIGLLNSSSAAPAGRL</sequence>
<dbReference type="CDD" id="cd19166">
    <property type="entry name" value="HemeO-bac"/>
    <property type="match status" value="1"/>
</dbReference>
<proteinExistence type="predicted"/>
<gene>
    <name evidence="1" type="ORF">GTP69_07920</name>
</gene>
<comment type="caution">
    <text evidence="1">The sequence shown here is derived from an EMBL/GenBank/DDBJ whole genome shotgun (WGS) entry which is preliminary data.</text>
</comment>
<dbReference type="InterPro" id="IPR016084">
    <property type="entry name" value="Haem_Oase-like_multi-hlx"/>
</dbReference>
<dbReference type="EMBL" id="WWCT01000004">
    <property type="protein sequence ID" value="MYN26330.1"/>
    <property type="molecule type" value="Genomic_DNA"/>
</dbReference>
<dbReference type="SUPFAM" id="SSF48613">
    <property type="entry name" value="Heme oxygenase-like"/>
    <property type="match status" value="1"/>
</dbReference>
<dbReference type="Pfam" id="PF01126">
    <property type="entry name" value="Heme_oxygenase"/>
    <property type="match status" value="1"/>
</dbReference>
<protein>
    <submittedName>
        <fullName evidence="1">Heme oxygenase</fullName>
    </submittedName>
</protein>
<organism evidence="1 2">
    <name type="scientific">Duganella levis</name>
    <dbReference type="NCBI Taxonomy" id="2692169"/>
    <lineage>
        <taxon>Bacteria</taxon>
        <taxon>Pseudomonadati</taxon>
        <taxon>Pseudomonadota</taxon>
        <taxon>Betaproteobacteria</taxon>
        <taxon>Burkholderiales</taxon>
        <taxon>Oxalobacteraceae</taxon>
        <taxon>Telluria group</taxon>
        <taxon>Duganella</taxon>
    </lineage>
</organism>
<dbReference type="Gene3D" id="1.20.910.10">
    <property type="entry name" value="Heme oxygenase-like"/>
    <property type="match status" value="1"/>
</dbReference>
<reference evidence="1 2" key="1">
    <citation type="submission" date="2019-12" db="EMBL/GenBank/DDBJ databases">
        <title>Novel species isolated from a subtropical stream in China.</title>
        <authorList>
            <person name="Lu H."/>
        </authorList>
    </citation>
    <scope>NUCLEOTIDE SEQUENCE [LARGE SCALE GENOMIC DNA]</scope>
    <source>
        <strain evidence="1 2">CY42W</strain>
    </source>
</reference>
<evidence type="ECO:0000313" key="2">
    <source>
        <dbReference type="Proteomes" id="UP000642144"/>
    </source>
</evidence>
<dbReference type="Proteomes" id="UP000642144">
    <property type="component" value="Unassembled WGS sequence"/>
</dbReference>
<dbReference type="InterPro" id="IPR016053">
    <property type="entry name" value="Haem_Oase-like"/>
</dbReference>